<keyword evidence="3" id="KW-1185">Reference proteome</keyword>
<name>A0AA39TPY2_ARMTA</name>
<comment type="caution">
    <text evidence="2">The sequence shown here is derived from an EMBL/GenBank/DDBJ whole genome shotgun (WGS) entry which is preliminary data.</text>
</comment>
<feature type="region of interest" description="Disordered" evidence="1">
    <location>
        <begin position="310"/>
        <end position="351"/>
    </location>
</feature>
<evidence type="ECO:0000313" key="2">
    <source>
        <dbReference type="EMBL" id="KAK0466422.1"/>
    </source>
</evidence>
<dbReference type="GeneID" id="85367177"/>
<accession>A0AA39TPY2</accession>
<feature type="compositionally biased region" description="Pro residues" evidence="1">
    <location>
        <begin position="331"/>
        <end position="340"/>
    </location>
</feature>
<organism evidence="2 3">
    <name type="scientific">Armillaria tabescens</name>
    <name type="common">Ringless honey mushroom</name>
    <name type="synonym">Agaricus tabescens</name>
    <dbReference type="NCBI Taxonomy" id="1929756"/>
    <lineage>
        <taxon>Eukaryota</taxon>
        <taxon>Fungi</taxon>
        <taxon>Dikarya</taxon>
        <taxon>Basidiomycota</taxon>
        <taxon>Agaricomycotina</taxon>
        <taxon>Agaricomycetes</taxon>
        <taxon>Agaricomycetidae</taxon>
        <taxon>Agaricales</taxon>
        <taxon>Marasmiineae</taxon>
        <taxon>Physalacriaceae</taxon>
        <taxon>Desarmillaria</taxon>
    </lineage>
</organism>
<proteinExistence type="predicted"/>
<dbReference type="AlphaFoldDB" id="A0AA39TPY2"/>
<dbReference type="Proteomes" id="UP001175211">
    <property type="component" value="Unassembled WGS sequence"/>
</dbReference>
<dbReference type="RefSeq" id="XP_060337249.1">
    <property type="nucleotide sequence ID" value="XM_060483629.1"/>
</dbReference>
<evidence type="ECO:0000313" key="3">
    <source>
        <dbReference type="Proteomes" id="UP001175211"/>
    </source>
</evidence>
<reference evidence="2" key="1">
    <citation type="submission" date="2023-06" db="EMBL/GenBank/DDBJ databases">
        <authorList>
            <consortium name="Lawrence Berkeley National Laboratory"/>
            <person name="Ahrendt S."/>
            <person name="Sahu N."/>
            <person name="Indic B."/>
            <person name="Wong-Bajracharya J."/>
            <person name="Merenyi Z."/>
            <person name="Ke H.-M."/>
            <person name="Monk M."/>
            <person name="Kocsube S."/>
            <person name="Drula E."/>
            <person name="Lipzen A."/>
            <person name="Balint B."/>
            <person name="Henrissat B."/>
            <person name="Andreopoulos B."/>
            <person name="Martin F.M."/>
            <person name="Harder C.B."/>
            <person name="Rigling D."/>
            <person name="Ford K.L."/>
            <person name="Foster G.D."/>
            <person name="Pangilinan J."/>
            <person name="Papanicolaou A."/>
            <person name="Barry K."/>
            <person name="LaButti K."/>
            <person name="Viragh M."/>
            <person name="Koriabine M."/>
            <person name="Yan M."/>
            <person name="Riley R."/>
            <person name="Champramary S."/>
            <person name="Plett K.L."/>
            <person name="Tsai I.J."/>
            <person name="Slot J."/>
            <person name="Sipos G."/>
            <person name="Plett J."/>
            <person name="Nagy L.G."/>
            <person name="Grigoriev I.V."/>
        </authorList>
    </citation>
    <scope>NUCLEOTIDE SEQUENCE</scope>
    <source>
        <strain evidence="2">CCBAS 213</strain>
    </source>
</reference>
<feature type="region of interest" description="Disordered" evidence="1">
    <location>
        <begin position="44"/>
        <end position="78"/>
    </location>
</feature>
<sequence>MIDSLSGHEAANGQLRFFQLSTIRRLFCTSLSLKNKSKGKLYSNSIPSRFARRPRGSLRNSLRSSRPDRIQPAAGTDDDDAASSFFVVTAADLPISLDSPQQLILNWNSDKPNDLSATPYSTSPPSVVNNVSVLNRLRNYSRVSILPSQKRRRQRFPFPTNKGTDPILDDFPDPPTHIPTPTDATSVVNFVPRSASSFVSVDTAQETPKKHSIFSKERFKSLTKRVKWRRRQPNLSPLHELPISIEKPLPPIPTEEYNPDTTVPPVITYCLVDPVELTASPSPRIGLDLCTPSARTSFIPPSPSWLSRNLPTPYGVPSHDSTDPEDSAVPASPPPLPIPPRLADTSLQADSPPLSPLEVTSWLTHLETFKFSKNNSTVVFDSI</sequence>
<gene>
    <name evidence="2" type="ORF">EV420DRAFT_829542</name>
</gene>
<dbReference type="EMBL" id="JAUEPS010000004">
    <property type="protein sequence ID" value="KAK0466422.1"/>
    <property type="molecule type" value="Genomic_DNA"/>
</dbReference>
<protein>
    <submittedName>
        <fullName evidence="2">Uncharacterized protein</fullName>
    </submittedName>
</protein>
<evidence type="ECO:0000256" key="1">
    <source>
        <dbReference type="SAM" id="MobiDB-lite"/>
    </source>
</evidence>
<feature type="region of interest" description="Disordered" evidence="1">
    <location>
        <begin position="150"/>
        <end position="173"/>
    </location>
</feature>